<reference evidence="2" key="1">
    <citation type="journal article" date="2023" name="Insect Mol. Biol.">
        <title>Genome sequencing provides insights into the evolution of gene families encoding plant cell wall-degrading enzymes in longhorned beetles.</title>
        <authorList>
            <person name="Shin N.R."/>
            <person name="Okamura Y."/>
            <person name="Kirsch R."/>
            <person name="Pauchet Y."/>
        </authorList>
    </citation>
    <scope>NUCLEOTIDE SEQUENCE</scope>
    <source>
        <strain evidence="2">RBIC_L_NR</strain>
    </source>
</reference>
<name>A0AAV8XF17_9CUCU</name>
<proteinExistence type="predicted"/>
<dbReference type="Proteomes" id="UP001162156">
    <property type="component" value="Unassembled WGS sequence"/>
</dbReference>
<comment type="caution">
    <text evidence="2">The sequence shown here is derived from an EMBL/GenBank/DDBJ whole genome shotgun (WGS) entry which is preliminary data.</text>
</comment>
<accession>A0AAV8XF17</accession>
<feature type="region of interest" description="Disordered" evidence="1">
    <location>
        <begin position="1"/>
        <end position="59"/>
    </location>
</feature>
<feature type="compositionally biased region" description="Basic and acidic residues" evidence="1">
    <location>
        <begin position="26"/>
        <end position="43"/>
    </location>
</feature>
<keyword evidence="3" id="KW-1185">Reference proteome</keyword>
<organism evidence="2 3">
    <name type="scientific">Rhamnusium bicolor</name>
    <dbReference type="NCBI Taxonomy" id="1586634"/>
    <lineage>
        <taxon>Eukaryota</taxon>
        <taxon>Metazoa</taxon>
        <taxon>Ecdysozoa</taxon>
        <taxon>Arthropoda</taxon>
        <taxon>Hexapoda</taxon>
        <taxon>Insecta</taxon>
        <taxon>Pterygota</taxon>
        <taxon>Neoptera</taxon>
        <taxon>Endopterygota</taxon>
        <taxon>Coleoptera</taxon>
        <taxon>Polyphaga</taxon>
        <taxon>Cucujiformia</taxon>
        <taxon>Chrysomeloidea</taxon>
        <taxon>Cerambycidae</taxon>
        <taxon>Lepturinae</taxon>
        <taxon>Rhagiini</taxon>
        <taxon>Rhamnusium</taxon>
    </lineage>
</organism>
<evidence type="ECO:0000313" key="3">
    <source>
        <dbReference type="Proteomes" id="UP001162156"/>
    </source>
</evidence>
<gene>
    <name evidence="2" type="ORF">NQ314_011798</name>
</gene>
<evidence type="ECO:0000313" key="2">
    <source>
        <dbReference type="EMBL" id="KAJ8937563.1"/>
    </source>
</evidence>
<dbReference type="AlphaFoldDB" id="A0AAV8XF17"/>
<dbReference type="EMBL" id="JANEYF010003311">
    <property type="protein sequence ID" value="KAJ8937563.1"/>
    <property type="molecule type" value="Genomic_DNA"/>
</dbReference>
<sequence>MSTFGNLNQGRHVGGNLDNSHYANEGAKRGAYDTSGEYEKDLGNRQNHRRNNYYDSREEGEGEMLLTIMVKQEDIKRRGI</sequence>
<evidence type="ECO:0000256" key="1">
    <source>
        <dbReference type="SAM" id="MobiDB-lite"/>
    </source>
</evidence>
<protein>
    <submittedName>
        <fullName evidence="2">Uncharacterized protein</fullName>
    </submittedName>
</protein>